<dbReference type="EMBL" id="QKWH01000001">
    <property type="protein sequence ID" value="PZR55106.1"/>
    <property type="molecule type" value="Genomic_DNA"/>
</dbReference>
<feature type="compositionally biased region" description="Basic and acidic residues" evidence="1">
    <location>
        <begin position="8"/>
        <end position="28"/>
    </location>
</feature>
<accession>A0A2W5X2K3</accession>
<evidence type="ECO:0008006" key="4">
    <source>
        <dbReference type="Google" id="ProtNLM"/>
    </source>
</evidence>
<dbReference type="RefSeq" id="WP_111249470.1">
    <property type="nucleotide sequence ID" value="NZ_QKWH01000001.1"/>
</dbReference>
<reference evidence="2 3" key="1">
    <citation type="submission" date="2018-06" db="EMBL/GenBank/DDBJ databases">
        <title>Whole genome sequencing of a novel hydrocarbon degrading bacterial strain, PW21 isolated from oil contaminated produced water sample.</title>
        <authorList>
            <person name="Nagkirti P."/>
            <person name="Shaikh A."/>
            <person name="Gowdaman V."/>
            <person name="Engineer A.E."/>
            <person name="Dagar S."/>
            <person name="Dhakephalkar P.K."/>
        </authorList>
    </citation>
    <scope>NUCLEOTIDE SEQUENCE [LARGE SCALE GENOMIC DNA]</scope>
    <source>
        <strain evidence="2 3">PW21</strain>
    </source>
</reference>
<evidence type="ECO:0000313" key="3">
    <source>
        <dbReference type="Proteomes" id="UP000248783"/>
    </source>
</evidence>
<dbReference type="Proteomes" id="UP000248783">
    <property type="component" value="Unassembled WGS sequence"/>
</dbReference>
<evidence type="ECO:0000256" key="1">
    <source>
        <dbReference type="SAM" id="MobiDB-lite"/>
    </source>
</evidence>
<name>A0A2W5X2K3_9MICO</name>
<evidence type="ECO:0000313" key="2">
    <source>
        <dbReference type="EMBL" id="PZR55106.1"/>
    </source>
</evidence>
<proteinExistence type="predicted"/>
<gene>
    <name evidence="2" type="ORF">DNL40_01605</name>
</gene>
<feature type="region of interest" description="Disordered" evidence="1">
    <location>
        <begin position="1"/>
        <end position="96"/>
    </location>
</feature>
<comment type="caution">
    <text evidence="2">The sequence shown here is derived from an EMBL/GenBank/DDBJ whole genome shotgun (WGS) entry which is preliminary data.</text>
</comment>
<dbReference type="AlphaFoldDB" id="A0A2W5X2K3"/>
<organism evidence="2 3">
    <name type="scientific">Xylanimonas oleitrophica</name>
    <dbReference type="NCBI Taxonomy" id="2607479"/>
    <lineage>
        <taxon>Bacteria</taxon>
        <taxon>Bacillati</taxon>
        <taxon>Actinomycetota</taxon>
        <taxon>Actinomycetes</taxon>
        <taxon>Micrococcales</taxon>
        <taxon>Promicromonosporaceae</taxon>
        <taxon>Xylanimonas</taxon>
    </lineage>
</organism>
<feature type="compositionally biased region" description="Acidic residues" evidence="1">
    <location>
        <begin position="72"/>
        <end position="96"/>
    </location>
</feature>
<keyword evidence="3" id="KW-1185">Reference proteome</keyword>
<sequence length="112" mass="12484">MSTQPGHDSWRDTGLEQPDLRDPELREVDPDDVAARETVNLLEEALAPQEPPSNEALAEEYRPRTPRPDLAGEADEADVAEQAEEVPGLGDDEPVYEDVVDEYVVDEDEQEV</sequence>
<protein>
    <recommendedName>
        <fullName evidence="4">DUF5709 domain-containing protein</fullName>
    </recommendedName>
</protein>